<evidence type="ECO:0000313" key="1">
    <source>
        <dbReference type="EMBL" id="GIY41196.1"/>
    </source>
</evidence>
<proteinExistence type="predicted"/>
<accession>A0AAV4T6W6</accession>
<protein>
    <submittedName>
        <fullName evidence="1">Uncharacterized protein</fullName>
    </submittedName>
</protein>
<reference evidence="1 2" key="1">
    <citation type="submission" date="2021-06" db="EMBL/GenBank/DDBJ databases">
        <title>Caerostris extrusa draft genome.</title>
        <authorList>
            <person name="Kono N."/>
            <person name="Arakawa K."/>
        </authorList>
    </citation>
    <scope>NUCLEOTIDE SEQUENCE [LARGE SCALE GENOMIC DNA]</scope>
</reference>
<keyword evidence="2" id="KW-1185">Reference proteome</keyword>
<gene>
    <name evidence="1" type="ORF">CEXT_747751</name>
</gene>
<dbReference type="EMBL" id="BPLR01010699">
    <property type="protein sequence ID" value="GIY41196.1"/>
    <property type="molecule type" value="Genomic_DNA"/>
</dbReference>
<organism evidence="1 2">
    <name type="scientific">Caerostris extrusa</name>
    <name type="common">Bark spider</name>
    <name type="synonym">Caerostris bankana</name>
    <dbReference type="NCBI Taxonomy" id="172846"/>
    <lineage>
        <taxon>Eukaryota</taxon>
        <taxon>Metazoa</taxon>
        <taxon>Ecdysozoa</taxon>
        <taxon>Arthropoda</taxon>
        <taxon>Chelicerata</taxon>
        <taxon>Arachnida</taxon>
        <taxon>Araneae</taxon>
        <taxon>Araneomorphae</taxon>
        <taxon>Entelegynae</taxon>
        <taxon>Araneoidea</taxon>
        <taxon>Araneidae</taxon>
        <taxon>Caerostris</taxon>
    </lineage>
</organism>
<name>A0AAV4T6W6_CAEEX</name>
<comment type="caution">
    <text evidence="1">The sequence shown here is derived from an EMBL/GenBank/DDBJ whole genome shotgun (WGS) entry which is preliminary data.</text>
</comment>
<dbReference type="AlphaFoldDB" id="A0AAV4T6W6"/>
<sequence length="195" mass="23175">MFMVRKNPPIHEVDERADRSRADCEGEGVTCRCDSRMSFSWPTSRFSNGALACTPCTTLPLHCSILWRVPQRKRRRPSASLFTFRLSHCLLWHSEIAVDYVEWIVAVIVHIEGSQQYNVHYKEPQQCNVYYNGSQQYNVHYKEPQHYNVYYNGSQQYNVHYKEPQHYNVYYDGSQQYNVPYNSAQQYNVYYNESQ</sequence>
<evidence type="ECO:0000313" key="2">
    <source>
        <dbReference type="Proteomes" id="UP001054945"/>
    </source>
</evidence>
<dbReference type="Proteomes" id="UP001054945">
    <property type="component" value="Unassembled WGS sequence"/>
</dbReference>